<feature type="compositionally biased region" description="Polar residues" evidence="12">
    <location>
        <begin position="367"/>
        <end position="376"/>
    </location>
</feature>
<name>A0A0G4EUU4_VITBC</name>
<sequence>MSSNGAAVPAMANGEERKKRKIDAVDGVEGGPASQRHFTEYFTDPEVDNLRIESIKAVIYPQLLMEEIPNTPQGKRTVQQARQAVSDILNGKDDRLVVVVGPCSIHDAKAAIEYGTRLKAEATRLSKDLLILMRVYFEKPRTTVGWKGLINDPHLDESYDINHGLKIGRRILADINNMELPCACEFLDTMIPQYIADLVAWAAIGARTTESQLHRQLASGLSMPVGFKNATSGDIQVAIDAVRSAQFPHSFLSITKQGLPAIVLSMGNKDTHVVLRGGATGPNYASEHIQGAADKLTKNKVVPKVMVDCSHGNSQKDHNRQPKVAEDICSQLSKGEMGIMGVMIESHLFEGKQDLPTGDKLSDIINNKNDSPTTLHGSGPGQLGPEGQRSTVLSSLRYGVSVTDACIHWMDTVKVLENLAAAVRQRREAVAKK</sequence>
<dbReference type="Proteomes" id="UP000041254">
    <property type="component" value="Unassembled WGS sequence"/>
</dbReference>
<dbReference type="InterPro" id="IPR006219">
    <property type="entry name" value="DAHP_synth_1"/>
</dbReference>
<evidence type="ECO:0000256" key="4">
    <source>
        <dbReference type="ARBA" id="ARBA00012694"/>
    </source>
</evidence>
<keyword evidence="15" id="KW-1185">Reference proteome</keyword>
<dbReference type="InterPro" id="IPR013785">
    <property type="entry name" value="Aldolase_TIM"/>
</dbReference>
<proteinExistence type="inferred from homology"/>
<dbReference type="GO" id="GO:0009073">
    <property type="term" value="P:aromatic amino acid family biosynthetic process"/>
    <property type="evidence" value="ECO:0007669"/>
    <property type="project" value="UniProtKB-KW"/>
</dbReference>
<evidence type="ECO:0000256" key="1">
    <source>
        <dbReference type="ARBA" id="ARBA00003726"/>
    </source>
</evidence>
<dbReference type="Gene3D" id="3.20.20.70">
    <property type="entry name" value="Aldolase class I"/>
    <property type="match status" value="1"/>
</dbReference>
<dbReference type="GO" id="GO:0005737">
    <property type="term" value="C:cytoplasm"/>
    <property type="evidence" value="ECO:0007669"/>
    <property type="project" value="TreeGrafter"/>
</dbReference>
<evidence type="ECO:0000256" key="8">
    <source>
        <dbReference type="ARBA" id="ARBA00031111"/>
    </source>
</evidence>
<dbReference type="InterPro" id="IPR006218">
    <property type="entry name" value="DAHP1/KDSA"/>
</dbReference>
<dbReference type="Pfam" id="PF00793">
    <property type="entry name" value="DAHP_synth_1"/>
    <property type="match status" value="1"/>
</dbReference>
<dbReference type="AlphaFoldDB" id="A0A0G4EUU4"/>
<comment type="function">
    <text evidence="1">Stereospecific condensation of phosphoenolpyruvate (PEP) and D-erythrose-4-phosphate (E4P) giving rise to 3-deoxy-D-arabino-heptulosonate-7-phosphate (DAHP).</text>
</comment>
<comment type="pathway">
    <text evidence="2">Metabolic intermediate biosynthesis; chorismate biosynthesis; chorismate from D-erythrose 4-phosphate and phosphoenolpyruvate: step 1/7.</text>
</comment>
<comment type="similarity">
    <text evidence="3">Belongs to the class-I DAHP synthase family.</text>
</comment>
<dbReference type="SUPFAM" id="SSF51569">
    <property type="entry name" value="Aldolase"/>
    <property type="match status" value="1"/>
</dbReference>
<keyword evidence="6" id="KW-0808">Transferase</keyword>
<accession>A0A0G4EUU4</accession>
<dbReference type="EMBL" id="CDMY01000324">
    <property type="protein sequence ID" value="CEM02370.1"/>
    <property type="molecule type" value="Genomic_DNA"/>
</dbReference>
<evidence type="ECO:0000256" key="12">
    <source>
        <dbReference type="SAM" id="MobiDB-lite"/>
    </source>
</evidence>
<dbReference type="STRING" id="1169540.A0A0G4EUU4"/>
<gene>
    <name evidence="14" type="ORF">Vbra_8329</name>
</gene>
<dbReference type="PANTHER" id="PTHR21225:SF12">
    <property type="entry name" value="PHOSPHO-2-DEHYDRO-3-DEOXYHEPTONATE ALDOLASE, TYROSINE-INHIBITED"/>
    <property type="match status" value="1"/>
</dbReference>
<dbReference type="FunFam" id="3.20.20.70:FF:000005">
    <property type="entry name" value="Phospho-2-dehydro-3-deoxyheptonate aldolase"/>
    <property type="match status" value="1"/>
</dbReference>
<dbReference type="EC" id="2.5.1.54" evidence="4"/>
<evidence type="ECO:0000256" key="6">
    <source>
        <dbReference type="ARBA" id="ARBA00022679"/>
    </source>
</evidence>
<evidence type="ECO:0000313" key="14">
    <source>
        <dbReference type="EMBL" id="CEM02370.1"/>
    </source>
</evidence>
<evidence type="ECO:0000313" key="15">
    <source>
        <dbReference type="Proteomes" id="UP000041254"/>
    </source>
</evidence>
<reference evidence="14 15" key="1">
    <citation type="submission" date="2014-11" db="EMBL/GenBank/DDBJ databases">
        <authorList>
            <person name="Zhu J."/>
            <person name="Qi W."/>
            <person name="Song R."/>
        </authorList>
    </citation>
    <scope>NUCLEOTIDE SEQUENCE [LARGE SCALE GENOMIC DNA]</scope>
</reference>
<dbReference type="GO" id="GO:0008652">
    <property type="term" value="P:amino acid biosynthetic process"/>
    <property type="evidence" value="ECO:0007669"/>
    <property type="project" value="UniProtKB-KW"/>
</dbReference>
<feature type="region of interest" description="Disordered" evidence="12">
    <location>
        <begin position="367"/>
        <end position="389"/>
    </location>
</feature>
<evidence type="ECO:0000256" key="7">
    <source>
        <dbReference type="ARBA" id="ARBA00023141"/>
    </source>
</evidence>
<dbReference type="OrthoDB" id="4699125at2759"/>
<dbReference type="NCBIfam" id="NF009395">
    <property type="entry name" value="PRK12755.1"/>
    <property type="match status" value="1"/>
</dbReference>
<evidence type="ECO:0000256" key="9">
    <source>
        <dbReference type="ARBA" id="ARBA00031349"/>
    </source>
</evidence>
<dbReference type="InParanoid" id="A0A0G4EUU4"/>
<organism evidence="14 15">
    <name type="scientific">Vitrella brassicaformis (strain CCMP3155)</name>
    <dbReference type="NCBI Taxonomy" id="1169540"/>
    <lineage>
        <taxon>Eukaryota</taxon>
        <taxon>Sar</taxon>
        <taxon>Alveolata</taxon>
        <taxon>Colpodellida</taxon>
        <taxon>Vitrellaceae</taxon>
        <taxon>Vitrella</taxon>
    </lineage>
</organism>
<dbReference type="NCBIfam" id="TIGR00034">
    <property type="entry name" value="aroFGH"/>
    <property type="match status" value="1"/>
</dbReference>
<protein>
    <recommendedName>
        <fullName evidence="4">3-deoxy-7-phosphoheptulonate synthase</fullName>
        <ecNumber evidence="4">2.5.1.54</ecNumber>
    </recommendedName>
    <alternativeName>
        <fullName evidence="10">3-deoxy-D-arabino-heptulosonate 7-phosphate synthase</fullName>
    </alternativeName>
    <alternativeName>
        <fullName evidence="9">DAHP synthase</fullName>
    </alternativeName>
    <alternativeName>
        <fullName evidence="8">Phospho-2-keto-3-deoxyheptonate aldolase</fullName>
    </alternativeName>
</protein>
<evidence type="ECO:0000256" key="3">
    <source>
        <dbReference type="ARBA" id="ARBA00007985"/>
    </source>
</evidence>
<keyword evidence="5" id="KW-0028">Amino-acid biosynthesis</keyword>
<evidence type="ECO:0000256" key="2">
    <source>
        <dbReference type="ARBA" id="ARBA00004688"/>
    </source>
</evidence>
<evidence type="ECO:0000256" key="11">
    <source>
        <dbReference type="ARBA" id="ARBA00047508"/>
    </source>
</evidence>
<comment type="catalytic activity">
    <reaction evidence="11">
        <text>D-erythrose 4-phosphate + phosphoenolpyruvate + H2O = 7-phospho-2-dehydro-3-deoxy-D-arabino-heptonate + phosphate</text>
        <dbReference type="Rhea" id="RHEA:14717"/>
        <dbReference type="ChEBI" id="CHEBI:15377"/>
        <dbReference type="ChEBI" id="CHEBI:16897"/>
        <dbReference type="ChEBI" id="CHEBI:43474"/>
        <dbReference type="ChEBI" id="CHEBI:58394"/>
        <dbReference type="ChEBI" id="CHEBI:58702"/>
        <dbReference type="EC" id="2.5.1.54"/>
    </reaction>
</comment>
<dbReference type="PANTHER" id="PTHR21225">
    <property type="entry name" value="PHOSPHO-2-DEHYDRO-3-DEOXYHEPTONATE ALDOLASE DAHP SYNTHETASE"/>
    <property type="match status" value="1"/>
</dbReference>
<feature type="domain" description="DAHP synthetase I/KDSA" evidence="13">
    <location>
        <begin position="83"/>
        <end position="361"/>
    </location>
</feature>
<evidence type="ECO:0000256" key="10">
    <source>
        <dbReference type="ARBA" id="ARBA00032193"/>
    </source>
</evidence>
<keyword evidence="7" id="KW-0057">Aromatic amino acid biosynthesis</keyword>
<dbReference type="GO" id="GO:0003849">
    <property type="term" value="F:3-deoxy-7-phosphoheptulonate synthase activity"/>
    <property type="evidence" value="ECO:0007669"/>
    <property type="project" value="UniProtKB-EC"/>
</dbReference>
<evidence type="ECO:0000256" key="5">
    <source>
        <dbReference type="ARBA" id="ARBA00022605"/>
    </source>
</evidence>
<dbReference type="OMA" id="MNGSFQI"/>
<dbReference type="PhylomeDB" id="A0A0G4EUU4"/>
<feature type="region of interest" description="Disordered" evidence="12">
    <location>
        <begin position="1"/>
        <end position="30"/>
    </location>
</feature>
<dbReference type="VEuPathDB" id="CryptoDB:Vbra_8329"/>
<evidence type="ECO:0000259" key="13">
    <source>
        <dbReference type="Pfam" id="PF00793"/>
    </source>
</evidence>